<comment type="caution">
    <text evidence="1">The sequence shown here is derived from an EMBL/GenBank/DDBJ whole genome shotgun (WGS) entry which is preliminary data.</text>
</comment>
<proteinExistence type="predicted"/>
<organism evidence="1">
    <name type="scientific">bioreactor metagenome</name>
    <dbReference type="NCBI Taxonomy" id="1076179"/>
    <lineage>
        <taxon>unclassified sequences</taxon>
        <taxon>metagenomes</taxon>
        <taxon>ecological metagenomes</taxon>
    </lineage>
</organism>
<name>A0A644Z4E4_9ZZZZ</name>
<dbReference type="EMBL" id="VSSQ01007286">
    <property type="protein sequence ID" value="MPM35439.1"/>
    <property type="molecule type" value="Genomic_DNA"/>
</dbReference>
<dbReference type="AlphaFoldDB" id="A0A644Z4E4"/>
<reference evidence="1" key="1">
    <citation type="submission" date="2019-08" db="EMBL/GenBank/DDBJ databases">
        <authorList>
            <person name="Kucharzyk K."/>
            <person name="Murdoch R.W."/>
            <person name="Higgins S."/>
            <person name="Loffler F."/>
        </authorList>
    </citation>
    <scope>NUCLEOTIDE SEQUENCE</scope>
</reference>
<accession>A0A644Z4E4</accession>
<evidence type="ECO:0000313" key="1">
    <source>
        <dbReference type="EMBL" id="MPM35439.1"/>
    </source>
</evidence>
<protein>
    <submittedName>
        <fullName evidence="1">Uncharacterized protein</fullName>
    </submittedName>
</protein>
<gene>
    <name evidence="1" type="ORF">SDC9_82031</name>
</gene>
<sequence>MGLSGNDYTIVGCINFAVARQLTVSASRCSKVNNHRTGFHNGNMFLQNQLRSRFTGNLCRCNNNINLQSLLPEQFHFGINKGLTHLLAVAGRGGAVLVNGDRQELCPHRLDLFGHFLSCIKSPDNGAHRIGRSQCGKSCHAGTNNKYLCRFHFPGGSDLSVEKTAEITGSFNHSTVSGNIGHRRQNVHFLSPRNTRNGIHGNGVDFIFCQQFQQCLILCGPQITHGYRSGLH</sequence>